<reference evidence="4 5" key="1">
    <citation type="submission" date="2018-11" db="EMBL/GenBank/DDBJ databases">
        <title>Proposal to divide the Flavobacteriaceae and reorganize its genera based on Amino Acid Identity values calculated from whole genome sequences.</title>
        <authorList>
            <person name="Nicholson A.C."/>
            <person name="Gulvik C.A."/>
            <person name="Whitney A.M."/>
            <person name="Humrighouse B.W."/>
            <person name="Bell M."/>
            <person name="Holmes B."/>
            <person name="Steigerwalt A.G."/>
            <person name="Villarma A."/>
            <person name="Sheth M."/>
            <person name="Batra D."/>
            <person name="Pryor J."/>
            <person name="Bernardet J.-F."/>
            <person name="Hugo C."/>
            <person name="Kampfer P."/>
            <person name="Newman J."/>
            <person name="McQuiston J.R."/>
        </authorList>
    </citation>
    <scope>NUCLEOTIDE SEQUENCE [LARGE SCALE GENOMIC DNA]</scope>
    <source>
        <strain evidence="4 5">H5143</strain>
    </source>
</reference>
<dbReference type="PANTHER" id="PTHR46558">
    <property type="entry name" value="TRACRIPTIONAL REGULATORY PROTEIN-RELATED-RELATED"/>
    <property type="match status" value="1"/>
</dbReference>
<protein>
    <submittedName>
        <fullName evidence="4">XRE family transcriptional regulator</fullName>
    </submittedName>
</protein>
<evidence type="ECO:0000313" key="5">
    <source>
        <dbReference type="Proteomes" id="UP000281741"/>
    </source>
</evidence>
<evidence type="ECO:0000256" key="1">
    <source>
        <dbReference type="ARBA" id="ARBA00023125"/>
    </source>
</evidence>
<dbReference type="Proteomes" id="UP000281741">
    <property type="component" value="Chromosome"/>
</dbReference>
<dbReference type="Pfam" id="PF01381">
    <property type="entry name" value="HTH_3"/>
    <property type="match status" value="1"/>
</dbReference>
<evidence type="ECO:0000256" key="2">
    <source>
        <dbReference type="SAM" id="Coils"/>
    </source>
</evidence>
<dbReference type="Gene3D" id="1.10.260.40">
    <property type="entry name" value="lambda repressor-like DNA-binding domains"/>
    <property type="match status" value="1"/>
</dbReference>
<sequence>MEDINRKIVILRNEYELTQAEFAEKLGVSRGHIASIEGGKNKISTQLMNKIFKVFNISDSVLNLEMEDFIEEIKILNKNHVWMSYPTDKEIVLEKENVKLNEMIDLLKENNNMLKDKIKILEKEIANLTKNK</sequence>
<keyword evidence="2" id="KW-0175">Coiled coil</keyword>
<evidence type="ECO:0000259" key="3">
    <source>
        <dbReference type="PROSITE" id="PS50943"/>
    </source>
</evidence>
<dbReference type="PROSITE" id="PS50943">
    <property type="entry name" value="HTH_CROC1"/>
    <property type="match status" value="1"/>
</dbReference>
<organism evidence="4 5">
    <name type="scientific">Chryseobacterium shandongense</name>
    <dbReference type="NCBI Taxonomy" id="1493872"/>
    <lineage>
        <taxon>Bacteria</taxon>
        <taxon>Pseudomonadati</taxon>
        <taxon>Bacteroidota</taxon>
        <taxon>Flavobacteriia</taxon>
        <taxon>Flavobacteriales</taxon>
        <taxon>Weeksellaceae</taxon>
        <taxon>Chryseobacterium group</taxon>
        <taxon>Chryseobacterium</taxon>
    </lineage>
</organism>
<keyword evidence="1" id="KW-0238">DNA-binding</keyword>
<dbReference type="PANTHER" id="PTHR46558:SF4">
    <property type="entry name" value="DNA-BIDING PHAGE PROTEIN"/>
    <property type="match status" value="1"/>
</dbReference>
<feature type="coiled-coil region" evidence="2">
    <location>
        <begin position="90"/>
        <end position="131"/>
    </location>
</feature>
<proteinExistence type="predicted"/>
<dbReference type="EMBL" id="CP033912">
    <property type="protein sequence ID" value="AZA95335.1"/>
    <property type="molecule type" value="Genomic_DNA"/>
</dbReference>
<dbReference type="CDD" id="cd00093">
    <property type="entry name" value="HTH_XRE"/>
    <property type="match status" value="1"/>
</dbReference>
<dbReference type="RefSeq" id="WP_123860788.1">
    <property type="nucleotide sequence ID" value="NZ_CP033912.1"/>
</dbReference>
<keyword evidence="5" id="KW-1185">Reference proteome</keyword>
<dbReference type="SMART" id="SM00530">
    <property type="entry name" value="HTH_XRE"/>
    <property type="match status" value="1"/>
</dbReference>
<dbReference type="InterPro" id="IPR001387">
    <property type="entry name" value="Cro/C1-type_HTH"/>
</dbReference>
<dbReference type="InterPro" id="IPR010982">
    <property type="entry name" value="Lambda_DNA-bd_dom_sf"/>
</dbReference>
<accession>A0ABM7BA08</accession>
<dbReference type="SUPFAM" id="SSF47413">
    <property type="entry name" value="lambda repressor-like DNA-binding domains"/>
    <property type="match status" value="1"/>
</dbReference>
<name>A0ABM7BA08_9FLAO</name>
<feature type="domain" description="HTH cro/C1-type" evidence="3">
    <location>
        <begin position="8"/>
        <end position="62"/>
    </location>
</feature>
<gene>
    <name evidence="4" type="ORF">EG353_07070</name>
</gene>
<evidence type="ECO:0000313" key="4">
    <source>
        <dbReference type="EMBL" id="AZA95335.1"/>
    </source>
</evidence>